<sequence length="92" mass="9875">MVRITRKIAALLLAVAGWNVVTYATFIRNLARTEGRPTGFYVAHTVLIVVNLAIAAVLGRIGWQALKAEKAERAGAGEAGRGQDRDEVSTGR</sequence>
<dbReference type="Pfam" id="PF26606">
    <property type="entry name" value="SCO4848"/>
    <property type="match status" value="1"/>
</dbReference>
<accession>A0A1H1SLQ4</accession>
<keyword evidence="2" id="KW-1133">Transmembrane helix</keyword>
<organism evidence="3 4">
    <name type="scientific">Actinopolymorpha singaporensis</name>
    <dbReference type="NCBI Taxonomy" id="117157"/>
    <lineage>
        <taxon>Bacteria</taxon>
        <taxon>Bacillati</taxon>
        <taxon>Actinomycetota</taxon>
        <taxon>Actinomycetes</taxon>
        <taxon>Propionibacteriales</taxon>
        <taxon>Actinopolymorphaceae</taxon>
        <taxon>Actinopolymorpha</taxon>
    </lineage>
</organism>
<dbReference type="AlphaFoldDB" id="A0A1H1SLQ4"/>
<keyword evidence="4" id="KW-1185">Reference proteome</keyword>
<dbReference type="InterPro" id="IPR058061">
    <property type="entry name" value="SCO4848-like"/>
</dbReference>
<dbReference type="NCBIfam" id="NF046117">
    <property type="entry name" value="SCO4848_fam"/>
    <property type="match status" value="1"/>
</dbReference>
<name>A0A1H1SLQ4_9ACTN</name>
<evidence type="ECO:0000256" key="1">
    <source>
        <dbReference type="SAM" id="MobiDB-lite"/>
    </source>
</evidence>
<keyword evidence="2" id="KW-0812">Transmembrane</keyword>
<dbReference type="EMBL" id="LT629732">
    <property type="protein sequence ID" value="SDS48763.1"/>
    <property type="molecule type" value="Genomic_DNA"/>
</dbReference>
<feature type="transmembrane region" description="Helical" evidence="2">
    <location>
        <begin position="40"/>
        <end position="63"/>
    </location>
</feature>
<keyword evidence="2" id="KW-0472">Membrane</keyword>
<proteinExistence type="predicted"/>
<evidence type="ECO:0000313" key="3">
    <source>
        <dbReference type="EMBL" id="SDS48763.1"/>
    </source>
</evidence>
<reference evidence="3 4" key="1">
    <citation type="submission" date="2016-10" db="EMBL/GenBank/DDBJ databases">
        <authorList>
            <person name="de Groot N.N."/>
        </authorList>
    </citation>
    <scope>NUCLEOTIDE SEQUENCE [LARGE SCALE GENOMIC DNA]</scope>
    <source>
        <strain evidence="3 4">DSM 22024</strain>
    </source>
</reference>
<protein>
    <submittedName>
        <fullName evidence="3">Uncharacterized protein</fullName>
    </submittedName>
</protein>
<dbReference type="Proteomes" id="UP000198983">
    <property type="component" value="Chromosome I"/>
</dbReference>
<evidence type="ECO:0000256" key="2">
    <source>
        <dbReference type="SAM" id="Phobius"/>
    </source>
</evidence>
<gene>
    <name evidence="3" type="ORF">SAMN04489717_2851</name>
</gene>
<evidence type="ECO:0000313" key="4">
    <source>
        <dbReference type="Proteomes" id="UP000198983"/>
    </source>
</evidence>
<feature type="region of interest" description="Disordered" evidence="1">
    <location>
        <begin position="71"/>
        <end position="92"/>
    </location>
</feature>